<keyword evidence="2" id="KW-1185">Reference proteome</keyword>
<organism evidence="1 2">
    <name type="scientific">Endobacterium cereale</name>
    <dbReference type="NCBI Taxonomy" id="2663029"/>
    <lineage>
        <taxon>Bacteria</taxon>
        <taxon>Pseudomonadati</taxon>
        <taxon>Pseudomonadota</taxon>
        <taxon>Alphaproteobacteria</taxon>
        <taxon>Hyphomicrobiales</taxon>
        <taxon>Rhizobiaceae</taxon>
        <taxon>Endobacterium</taxon>
    </lineage>
</organism>
<evidence type="ECO:0000313" key="2">
    <source>
        <dbReference type="Proteomes" id="UP000435138"/>
    </source>
</evidence>
<dbReference type="SUPFAM" id="SSF51126">
    <property type="entry name" value="Pectin lyase-like"/>
    <property type="match status" value="2"/>
</dbReference>
<reference evidence="1 2" key="1">
    <citation type="submission" date="2019-11" db="EMBL/GenBank/DDBJ databases">
        <title>Genome analysis of Rhizobacterium cereale a novel genus and species isolated from maize roots in North Spain.</title>
        <authorList>
            <person name="Menendez E."/>
            <person name="Flores-Felix J.D."/>
            <person name="Ramirez-Bahena M.-H."/>
            <person name="Igual J.M."/>
            <person name="Garcia-Fraile P."/>
            <person name="Peix A."/>
            <person name="Velazquez E."/>
        </authorList>
    </citation>
    <scope>NUCLEOTIDE SEQUENCE [LARGE SCALE GENOMIC DNA]</scope>
    <source>
        <strain evidence="1 2">RZME27</strain>
    </source>
</reference>
<evidence type="ECO:0000313" key="1">
    <source>
        <dbReference type="EMBL" id="MQY48184.1"/>
    </source>
</evidence>
<proteinExistence type="predicted"/>
<dbReference type="SMART" id="SM00710">
    <property type="entry name" value="PbH1"/>
    <property type="match status" value="9"/>
</dbReference>
<gene>
    <name evidence="1" type="ORF">GAO09_19295</name>
</gene>
<sequence length="738" mass="79033">MNGMATELNDSQHFVTFKGPGAMRTGNAYDVRPSEFTLATMRAAGLLDRMVDDVDPPATNRLWLDKNTDPAVLKEWDSIGSAWMPMTFERIFERAAVTVLTVTGGTANNITVSQPPIMIESRLYSITPNLTSTGAVTIAVAGVGTFQAVYPNGNPIATGEFLQGRPTLLIFKDGKFRILFGYGALSPALEQVAELVEDALEARDQAVAASIANWANVATRALLAVTAVPAVVMSVVVGGYASAGDGGRSQYAWVASEPSHPGKLPRVGGGWWELVESSPSPKMFGAKGDWNGSSGSDDSLAVISWLDYCVKRKVRGVLTGGYYRLTGKVTYNMPVSLAPLSIEGGGRDVSAFVFDCDNGGFDFTLNNGVRSGRNTLTIKGCTFVTTRQANLAGTAISINGNNAEGMTHPGLLIAENLLRGNDANKGWGYGIDILNSTKSTIKDNEFLGNWQGSYEYNATFIRLRGNNLATDHIIENNRSVFTDKGLEITGAQEGFFIAKNQFVATRTGIVRSGDVNSRPLFHIVNNHISAFSTCVYFADGGSQVHIRDNELYEMEVGTGNWVGVALVNVVEFWVKDNTISSFNATRTQRVGIDLNGCGNGFVQSNVLRGTSDTPMLFGISLPSSVTNTKVLDNQFKDVTNRMTGPADGGNVTVKNTYGNFKGVGAISANGDYNITLNHSLGVVPNIDKVQFSVRAATGAMDLLPMQVVSVSSTQSVVKVRVQNFVTAGNVQANVYLEA</sequence>
<dbReference type="InterPro" id="IPR006626">
    <property type="entry name" value="PbH1"/>
</dbReference>
<name>A0A6A8ABS5_9HYPH</name>
<dbReference type="Gene3D" id="2.160.20.10">
    <property type="entry name" value="Single-stranded right-handed beta-helix, Pectin lyase-like"/>
    <property type="match status" value="1"/>
</dbReference>
<dbReference type="Proteomes" id="UP000435138">
    <property type="component" value="Unassembled WGS sequence"/>
</dbReference>
<protein>
    <submittedName>
        <fullName evidence="1">Uncharacterized protein</fullName>
    </submittedName>
</protein>
<accession>A0A6A8ABS5</accession>
<dbReference type="InterPro" id="IPR012334">
    <property type="entry name" value="Pectin_lyas_fold"/>
</dbReference>
<dbReference type="EMBL" id="WIXI01000047">
    <property type="protein sequence ID" value="MQY48184.1"/>
    <property type="molecule type" value="Genomic_DNA"/>
</dbReference>
<dbReference type="InterPro" id="IPR011050">
    <property type="entry name" value="Pectin_lyase_fold/virulence"/>
</dbReference>
<comment type="caution">
    <text evidence="1">The sequence shown here is derived from an EMBL/GenBank/DDBJ whole genome shotgun (WGS) entry which is preliminary data.</text>
</comment>
<dbReference type="AlphaFoldDB" id="A0A6A8ABS5"/>